<gene>
    <name evidence="6" type="ORF">IZO911_LOCUS745</name>
</gene>
<keyword evidence="5" id="KW-0539">Nucleus</keyword>
<comment type="subcellular location">
    <subcellularLocation>
        <location evidence="1">Nucleus</location>
        <location evidence="1">Nucleolus</location>
    </subcellularLocation>
</comment>
<evidence type="ECO:0000256" key="3">
    <source>
        <dbReference type="ARBA" id="ARBA00022478"/>
    </source>
</evidence>
<dbReference type="InterPro" id="IPR009668">
    <property type="entry name" value="RNA_pol-assoc_fac_A49-like"/>
</dbReference>
<dbReference type="EMBL" id="CAJNOE010000003">
    <property type="protein sequence ID" value="CAF0714639.1"/>
    <property type="molecule type" value="Genomic_DNA"/>
</dbReference>
<sequence>MTNTDSFAIVHFPQNPKISVDDMVDIQFNKSTTTIKTTDLTYEGHGTKSSDLCGILGFVDDQGHIHLSSNFDLYTMRPKLTDFNLTVEQNLNKEESTLNRNDLDENFGSERKRRSVHSKKRNTIEVNVLETAVSAAREQVRNTSDEQLNESSHNNAMISLDDDEQVALPKPNYDAQKPEDVFVLDDIISVNDLSLLNDQCSQIVDSTKEIILKWSKEGTYTSFVCDQMKKLPVNYAERVQCASKILYLHYLIAFFKRSMFKRLSGKPFPDDAPRPLQDKALHMYAVANINERTRKQDNTVPPRLRLKLTAHICILSLYICQFTVDIDSLRSSLGGSMSLLKLQDIFTELGCKIIKVSHTSVARLETPIVKPKFKDTLALGSNRKRQRTT</sequence>
<proteinExistence type="inferred from homology"/>
<reference evidence="6" key="1">
    <citation type="submission" date="2021-02" db="EMBL/GenBank/DDBJ databases">
        <authorList>
            <person name="Nowell W R."/>
        </authorList>
    </citation>
    <scope>NUCLEOTIDE SEQUENCE</scope>
</reference>
<organism evidence="6 7">
    <name type="scientific">Adineta steineri</name>
    <dbReference type="NCBI Taxonomy" id="433720"/>
    <lineage>
        <taxon>Eukaryota</taxon>
        <taxon>Metazoa</taxon>
        <taxon>Spiralia</taxon>
        <taxon>Gnathifera</taxon>
        <taxon>Rotifera</taxon>
        <taxon>Eurotatoria</taxon>
        <taxon>Bdelloidea</taxon>
        <taxon>Adinetida</taxon>
        <taxon>Adinetidae</taxon>
        <taxon>Adineta</taxon>
    </lineage>
</organism>
<comment type="caution">
    <text evidence="6">The sequence shown here is derived from an EMBL/GenBank/DDBJ whole genome shotgun (WGS) entry which is preliminary data.</text>
</comment>
<dbReference type="PANTHER" id="PTHR14440">
    <property type="entry name" value="DNA-DIRECTED RNA POLYMERASE I SUBUNIT RPA49"/>
    <property type="match status" value="1"/>
</dbReference>
<dbReference type="GO" id="GO:0005730">
    <property type="term" value="C:nucleolus"/>
    <property type="evidence" value="ECO:0007669"/>
    <property type="project" value="UniProtKB-SubCell"/>
</dbReference>
<dbReference type="GO" id="GO:0003677">
    <property type="term" value="F:DNA binding"/>
    <property type="evidence" value="ECO:0007669"/>
    <property type="project" value="InterPro"/>
</dbReference>
<evidence type="ECO:0000256" key="2">
    <source>
        <dbReference type="ARBA" id="ARBA00009430"/>
    </source>
</evidence>
<dbReference type="Pfam" id="PF06870">
    <property type="entry name" value="RNA_pol_I_A49"/>
    <property type="match status" value="1"/>
</dbReference>
<protein>
    <recommendedName>
        <fullName evidence="8">DNA-directed RNA polymerase I subunit RPA49</fullName>
    </recommendedName>
</protein>
<evidence type="ECO:0000256" key="1">
    <source>
        <dbReference type="ARBA" id="ARBA00004604"/>
    </source>
</evidence>
<comment type="similarity">
    <text evidence="2">Belongs to the eukaryotic RPA49/POLR1E RNA polymerase subunit family.</text>
</comment>
<evidence type="ECO:0000313" key="7">
    <source>
        <dbReference type="Proteomes" id="UP000663860"/>
    </source>
</evidence>
<evidence type="ECO:0000256" key="4">
    <source>
        <dbReference type="ARBA" id="ARBA00023163"/>
    </source>
</evidence>
<dbReference type="Proteomes" id="UP000663860">
    <property type="component" value="Unassembled WGS sequence"/>
</dbReference>
<accession>A0A813M7D3</accession>
<keyword evidence="4" id="KW-0804">Transcription</keyword>
<dbReference type="AlphaFoldDB" id="A0A813M7D3"/>
<dbReference type="GO" id="GO:0006351">
    <property type="term" value="P:DNA-templated transcription"/>
    <property type="evidence" value="ECO:0007669"/>
    <property type="project" value="InterPro"/>
</dbReference>
<evidence type="ECO:0000313" key="6">
    <source>
        <dbReference type="EMBL" id="CAF0714639.1"/>
    </source>
</evidence>
<evidence type="ECO:0008006" key="8">
    <source>
        <dbReference type="Google" id="ProtNLM"/>
    </source>
</evidence>
<evidence type="ECO:0000256" key="5">
    <source>
        <dbReference type="ARBA" id="ARBA00023242"/>
    </source>
</evidence>
<dbReference type="GO" id="GO:0000428">
    <property type="term" value="C:DNA-directed RNA polymerase complex"/>
    <property type="evidence" value="ECO:0007669"/>
    <property type="project" value="UniProtKB-KW"/>
</dbReference>
<keyword evidence="3" id="KW-0240">DNA-directed RNA polymerase</keyword>
<name>A0A813M7D3_9BILA</name>